<accession>A0A7U3WAK8</accession>
<dbReference type="KEGG" id="hlt:I7X12_08625"/>
<dbReference type="EMBL" id="CP065856">
    <property type="protein sequence ID" value="QPV64653.1"/>
    <property type="molecule type" value="Genomic_DNA"/>
</dbReference>
<sequence length="437" mass="46179">MEIEFPDAEALAETNDHTVDDLPRFAVARRERDPETVANVAAAAREAVDAIDGFDGLDAGSSVAVTAGSRGIEEMPSVLAAAVDRLAERGFEPFVVPAMGSHGGATADGQRETLAALGITEETLGCPIRSSMAVEAVGEDDLGRPVYAAVDALDADAVLLANRVKPHTDFRGDVESGLAKMAVVGLGKHRGAESLHNAAIATDFSDVIADRYEVLRREAPILGGVALVENAHHRAARIEGVEAAAVLDREPELLALAREHLATLPVDDLDLLVVDEMGKDKSGTGMDTNVLGRYDFHGEAEPDEPSITRVYARSLTDPSHGNALGVGLADFVHRDLVADVDFADTYVNIVTSGEPRRAKLPFVVPDDATALLLAASTTGVADPAELRIARVPSTMDPDSLVVSEPVAAELRERDDVTVGPLEPLDLSDRTLAADPYR</sequence>
<dbReference type="Gene3D" id="3.40.50.11440">
    <property type="match status" value="1"/>
</dbReference>
<organism evidence="1 2">
    <name type="scientific">Halosimplex litoreum</name>
    <dbReference type="NCBI Taxonomy" id="1198301"/>
    <lineage>
        <taxon>Archaea</taxon>
        <taxon>Methanobacteriati</taxon>
        <taxon>Methanobacteriota</taxon>
        <taxon>Stenosarchaea group</taxon>
        <taxon>Halobacteria</taxon>
        <taxon>Halobacteriales</taxon>
        <taxon>Haloarculaceae</taxon>
        <taxon>Halosimplex</taxon>
    </lineage>
</organism>
<dbReference type="Proteomes" id="UP000595001">
    <property type="component" value="Chromosome"/>
</dbReference>
<proteinExistence type="predicted"/>
<reference evidence="1 2" key="1">
    <citation type="submission" date="2020-12" db="EMBL/GenBank/DDBJ databases">
        <title>Halosimplex halophilum sp. nov. and Halosimplex salinum sp. nov., two new members of the genus Halosimplex.</title>
        <authorList>
            <person name="Cui H.L."/>
        </authorList>
    </citation>
    <scope>NUCLEOTIDE SEQUENCE [LARGE SCALE GENOMIC DNA]</scope>
    <source>
        <strain evidence="1 2">YGH94</strain>
    </source>
</reference>
<dbReference type="GeneID" id="60588552"/>
<name>A0A7U3WAK8_9EURY</name>
<dbReference type="RefSeq" id="WP_198063418.1">
    <property type="nucleotide sequence ID" value="NZ_CP065856.1"/>
</dbReference>
<evidence type="ECO:0000313" key="1">
    <source>
        <dbReference type="EMBL" id="QPV64653.1"/>
    </source>
</evidence>
<dbReference type="OrthoDB" id="337900at2157"/>
<gene>
    <name evidence="1" type="ORF">I7X12_08625</name>
</gene>
<dbReference type="AlphaFoldDB" id="A0A7U3WAK8"/>
<keyword evidence="2" id="KW-1185">Reference proteome</keyword>
<protein>
    <submittedName>
        <fullName evidence="1">DUF362 domain-containing protein</fullName>
    </submittedName>
</protein>
<evidence type="ECO:0000313" key="2">
    <source>
        <dbReference type="Proteomes" id="UP000595001"/>
    </source>
</evidence>